<dbReference type="HOGENOM" id="CLU_495097_0_0_0"/>
<feature type="signal peptide" evidence="4">
    <location>
        <begin position="1"/>
        <end position="22"/>
    </location>
</feature>
<name>F0SKD8_RUBBR</name>
<dbReference type="RefSeq" id="WP_013629615.1">
    <property type="nucleotide sequence ID" value="NC_015174.1"/>
</dbReference>
<feature type="binding site" evidence="3">
    <location>
        <position position="298"/>
    </location>
    <ligand>
        <name>Mg(2+)</name>
        <dbReference type="ChEBI" id="CHEBI:18420"/>
    </ligand>
</feature>
<evidence type="ECO:0000256" key="3">
    <source>
        <dbReference type="PIRSR" id="PIRSR601952-2"/>
    </source>
</evidence>
<dbReference type="InterPro" id="IPR001952">
    <property type="entry name" value="Alkaline_phosphatase"/>
</dbReference>
<dbReference type="GO" id="GO:0004035">
    <property type="term" value="F:alkaline phosphatase activity"/>
    <property type="evidence" value="ECO:0007669"/>
    <property type="project" value="TreeGrafter"/>
</dbReference>
<comment type="cofactor">
    <cofactor evidence="3">
        <name>Mg(2+)</name>
        <dbReference type="ChEBI" id="CHEBI:18420"/>
    </cofactor>
    <text evidence="3">Binds 1 Mg(2+) ion.</text>
</comment>
<dbReference type="SUPFAM" id="SSF53649">
    <property type="entry name" value="Alkaline phosphatase-like"/>
    <property type="match status" value="1"/>
</dbReference>
<evidence type="ECO:0000313" key="5">
    <source>
        <dbReference type="EMBL" id="ADY60895.1"/>
    </source>
</evidence>
<accession>F0SKD8</accession>
<keyword evidence="3" id="KW-0479">Metal-binding</keyword>
<evidence type="ECO:0000313" key="6">
    <source>
        <dbReference type="Proteomes" id="UP000006860"/>
    </source>
</evidence>
<keyword evidence="3" id="KW-0862">Zinc</keyword>
<reference evidence="6" key="1">
    <citation type="submission" date="2011-02" db="EMBL/GenBank/DDBJ databases">
        <title>The complete genome of Planctomyces brasiliensis DSM 5305.</title>
        <authorList>
            <person name="Lucas S."/>
            <person name="Copeland A."/>
            <person name="Lapidus A."/>
            <person name="Bruce D."/>
            <person name="Goodwin L."/>
            <person name="Pitluck S."/>
            <person name="Kyrpides N."/>
            <person name="Mavromatis K."/>
            <person name="Pagani I."/>
            <person name="Ivanova N."/>
            <person name="Ovchinnikova G."/>
            <person name="Lu M."/>
            <person name="Detter J.C."/>
            <person name="Han C."/>
            <person name="Land M."/>
            <person name="Hauser L."/>
            <person name="Markowitz V."/>
            <person name="Cheng J.-F."/>
            <person name="Hugenholtz P."/>
            <person name="Woyke T."/>
            <person name="Wu D."/>
            <person name="Tindall B."/>
            <person name="Pomrenke H.G."/>
            <person name="Brambilla E."/>
            <person name="Klenk H.-P."/>
            <person name="Eisen J.A."/>
        </authorList>
    </citation>
    <scope>NUCLEOTIDE SEQUENCE [LARGE SCALE GENOMIC DNA]</scope>
    <source>
        <strain evidence="6">ATCC 49424 / DSM 5305 / JCM 21570 / NBRC 103401 / IFAM 1448</strain>
    </source>
</reference>
<dbReference type="eggNOG" id="COG1785">
    <property type="taxonomic scope" value="Bacteria"/>
</dbReference>
<evidence type="ECO:0000256" key="1">
    <source>
        <dbReference type="ARBA" id="ARBA00022553"/>
    </source>
</evidence>
<comment type="cofactor">
    <cofactor evidence="3">
        <name>Zn(2+)</name>
        <dbReference type="ChEBI" id="CHEBI:29105"/>
    </cofactor>
    <text evidence="3">Binds 2 Zn(2+) ions.</text>
</comment>
<dbReference type="AlphaFoldDB" id="F0SKD8"/>
<dbReference type="CDD" id="cd16012">
    <property type="entry name" value="ALP"/>
    <property type="match status" value="1"/>
</dbReference>
<keyword evidence="4" id="KW-0732">Signal</keyword>
<dbReference type="KEGG" id="pbs:Plabr_3298"/>
<keyword evidence="6" id="KW-1185">Reference proteome</keyword>
<dbReference type="InterPro" id="IPR017850">
    <property type="entry name" value="Alkaline_phosphatase_core_sf"/>
</dbReference>
<dbReference type="GO" id="GO:0046872">
    <property type="term" value="F:metal ion binding"/>
    <property type="evidence" value="ECO:0007669"/>
    <property type="project" value="UniProtKB-KW"/>
</dbReference>
<feature type="chain" id="PRO_5003260504" evidence="4">
    <location>
        <begin position="23"/>
        <end position="550"/>
    </location>
</feature>
<feature type="binding site" evidence="3">
    <location>
        <position position="491"/>
    </location>
    <ligand>
        <name>Zn(2+)</name>
        <dbReference type="ChEBI" id="CHEBI:29105"/>
        <label>2</label>
    </ligand>
</feature>
<dbReference type="Gene3D" id="3.40.720.10">
    <property type="entry name" value="Alkaline Phosphatase, subunit A"/>
    <property type="match status" value="1"/>
</dbReference>
<dbReference type="SMART" id="SM00098">
    <property type="entry name" value="alkPPc"/>
    <property type="match status" value="1"/>
</dbReference>
<protein>
    <submittedName>
        <fullName evidence="5">Alkaline phosphatase</fullName>
    </submittedName>
</protein>
<keyword evidence="1" id="KW-0597">Phosphoprotein</keyword>
<feature type="active site" description="Phosphoserine intermediate" evidence="2">
    <location>
        <position position="247"/>
    </location>
</feature>
<dbReference type="Pfam" id="PF00245">
    <property type="entry name" value="Alk_phosphatase"/>
    <property type="match status" value="1"/>
</dbReference>
<feature type="binding site" evidence="3">
    <location>
        <position position="300"/>
    </location>
    <ligand>
        <name>Mg(2+)</name>
        <dbReference type="ChEBI" id="CHEBI:18420"/>
    </ligand>
</feature>
<organism evidence="5 6">
    <name type="scientific">Rubinisphaera brasiliensis (strain ATCC 49424 / DSM 5305 / JCM 21570 / IAM 15109 / NBRC 103401 / IFAM 1448)</name>
    <name type="common">Planctomyces brasiliensis</name>
    <dbReference type="NCBI Taxonomy" id="756272"/>
    <lineage>
        <taxon>Bacteria</taxon>
        <taxon>Pseudomonadati</taxon>
        <taxon>Planctomycetota</taxon>
        <taxon>Planctomycetia</taxon>
        <taxon>Planctomycetales</taxon>
        <taxon>Planctomycetaceae</taxon>
        <taxon>Rubinisphaera</taxon>
    </lineage>
</organism>
<dbReference type="EMBL" id="CP002546">
    <property type="protein sequence ID" value="ADY60895.1"/>
    <property type="molecule type" value="Genomic_DNA"/>
</dbReference>
<feature type="binding site" evidence="3">
    <location>
        <position position="533"/>
    </location>
    <ligand>
        <name>Zn(2+)</name>
        <dbReference type="ChEBI" id="CHEBI:29105"/>
        <label>2</label>
    </ligand>
</feature>
<feature type="binding site" evidence="3">
    <location>
        <position position="487"/>
    </location>
    <ligand>
        <name>Zn(2+)</name>
        <dbReference type="ChEBI" id="CHEBI:29105"/>
        <label>2</label>
    </ligand>
</feature>
<dbReference type="PANTHER" id="PTHR11596">
    <property type="entry name" value="ALKALINE PHOSPHATASE"/>
    <property type="match status" value="1"/>
</dbReference>
<dbReference type="PANTHER" id="PTHR11596:SF5">
    <property type="entry name" value="ALKALINE PHOSPHATASE"/>
    <property type="match status" value="1"/>
</dbReference>
<sequence length="550" mass="59357">MRLSLCVVATVLAAFFTANVPAEDFIRNLQENAIETESAEFGRWGWEKTPYIQWSTHSNRLIPVYTYGTLGAGEGVDLNSYIGDRSAYRSEAALRQIYGELPVSSVNPAAEYMDQTNIFDIQKAALKAGKKQIILIVFDGMDWQTTQAASIYKTQEVAYKEGRGKGLHLQNFTANDTTQFGSMVTSPSASKARTNVNDQTVEPAADATPGGYSYEIGGPFPWSTPTSLEYLIGKPAESGLTHAYPDSAATATSMTSGHKTYNGSINITPHGEKTTTIAHLAQRAGYKVGVVSAVPISHATPAAAYSHNVSRNDYQDLTRDLLGLPSVSHPHKALPGVDVLIGAGWGATKGTDKGQGDNYVPGNRYLAEEDRQKADERSGGPYVYVERMPGMDGTTALAIAAADASSRGKRLFGYFGVPRSAGDSHLPYRTADGDYKPTAGVNGRIDEYTEADIVENPTLAEMTDEALNVLSYDDHPFWLMVEAGDVDWANHENNIDNSIGAVLSGDAAVKKVTNWVELNSSWDDAVVIVTADHGHYLVLDKPELLTGPAE</sequence>
<proteinExistence type="predicted"/>
<dbReference type="Proteomes" id="UP000006860">
    <property type="component" value="Chromosome"/>
</dbReference>
<gene>
    <name evidence="5" type="ordered locus">Plabr_3298</name>
</gene>
<keyword evidence="3" id="KW-0460">Magnesium</keyword>
<dbReference type="STRING" id="756272.Plabr_3298"/>
<feature type="binding site" evidence="3">
    <location>
        <position position="482"/>
    </location>
    <ligand>
        <name>Mg(2+)</name>
        <dbReference type="ChEBI" id="CHEBI:18420"/>
    </ligand>
</feature>
<evidence type="ECO:0000256" key="4">
    <source>
        <dbReference type="SAM" id="SignalP"/>
    </source>
</evidence>
<feature type="binding site" evidence="3">
    <location>
        <position position="532"/>
    </location>
    <ligand>
        <name>Zn(2+)</name>
        <dbReference type="ChEBI" id="CHEBI:29105"/>
        <label>2</label>
    </ligand>
</feature>
<evidence type="ECO:0000256" key="2">
    <source>
        <dbReference type="PIRSR" id="PIRSR601952-1"/>
    </source>
</evidence>